<dbReference type="SUPFAM" id="SSF50969">
    <property type="entry name" value="YVTN repeat-like/Quinoprotein amine dehydrogenase"/>
    <property type="match status" value="1"/>
</dbReference>
<dbReference type="InterPro" id="IPR027417">
    <property type="entry name" value="P-loop_NTPase"/>
</dbReference>
<feature type="domain" description="Novel STAND NTPase 1" evidence="1">
    <location>
        <begin position="314"/>
        <end position="532"/>
    </location>
</feature>
<dbReference type="Pfam" id="PF13365">
    <property type="entry name" value="Trypsin_2"/>
    <property type="match status" value="1"/>
</dbReference>
<proteinExistence type="predicted"/>
<dbReference type="SUPFAM" id="SSF52540">
    <property type="entry name" value="P-loop containing nucleoside triphosphate hydrolases"/>
    <property type="match status" value="1"/>
</dbReference>
<evidence type="ECO:0000313" key="2">
    <source>
        <dbReference type="EMBL" id="MBF8189645.1"/>
    </source>
</evidence>
<dbReference type="Proteomes" id="UP000605361">
    <property type="component" value="Unassembled WGS sequence"/>
</dbReference>
<dbReference type="AlphaFoldDB" id="A0A931ADK2"/>
<evidence type="ECO:0000259" key="1">
    <source>
        <dbReference type="Pfam" id="PF20703"/>
    </source>
</evidence>
<dbReference type="SUPFAM" id="SSF50494">
    <property type="entry name" value="Trypsin-like serine proteases"/>
    <property type="match status" value="1"/>
</dbReference>
<dbReference type="Gene3D" id="2.130.10.10">
    <property type="entry name" value="YVTN repeat-like/Quinoprotein amine dehydrogenase"/>
    <property type="match status" value="2"/>
</dbReference>
<dbReference type="InterPro" id="IPR049052">
    <property type="entry name" value="nSTAND1"/>
</dbReference>
<dbReference type="InterPro" id="IPR015943">
    <property type="entry name" value="WD40/YVTN_repeat-like_dom_sf"/>
</dbReference>
<accession>A0A931ADK2</accession>
<sequence length="1273" mass="137186">MSSKAWQGLARGQIAILDSRGAPIGGGFLITASGDLLTCAHVVNRALGLRPDGEECPVEPVTVEFPLLASAPQTTAEVVRWQPIGADERGDVAWLRLSEVPAEGSPLPLTAVDDMWDHPVHVFGFPAVKVSGAWAEGRLRGRESIGWLQIDDARASGFAVESGFSGSPLWDDRLNAVAGMVVAAVENRRVGYMIPTATLVRTWPELGELVRRRCPYPGLRPFREEDSEFFHGRRNLSEQVARAVSTHRTITLTGPSGSGKSSLLSAGVLPLLRARGLDVHLVRPGAALPDVAEADVVLIDQLENDPTWAVPLLGRCRTVVALRADFLSQVMSTRGLEPLTQHLITAGSMSRDELRQAIVGPARGLVEFEDGLVERILDDLDRTHLPWLQFTLAKLWSAGGFLTHEAYEELGGVSEALASYAEQVWHSEIAGGREADARMLFTRLIEPGRDTAPVTRRVRRDHLDPPAWELARRLATTRLITIDDDSAALAHDTLIQSWLRLRDLVEEERPFLLWRHELAADLERWDRGGQDPQDLLHGDNLAAARRHLAASGGLFTAREREFVQASSAAVTRRSRLRRVLAVSAAVIVVLAGLGIWQQQAETGRQEAMNASRVLAASPQLQTADPRLATLRAIGAYRVAPTEEAYQNLFQRYLETLGFQRLLSRPGQAVKDVAISGNGDRVAVLSEDGRVGLWSLDGPDSAYREVGTSAHAVALSRDGRVIAAVAPSMITIHDTVTRHTTTIRTSTALRDAIADTPPTARLAVDGSALALATGNGRHDAWLIDTTGARAPVRFPFVEHVNDVAAVSGGRTMSAVTSNEGPSRLGIAIAAQTRGEGPDVVVSGRRMSLSADGQTVLDCDKESSTLRLHALPDRTVLRTIQAFEGCLNTYATHSPTRLVAFSQTELHVYDLTNEKKIMAWPFPQTGPATVTATLTAHGVRATIAVRGGVYVVDLAPQTSMSFSGDVGDAAISPDGRLLATETFESLDLWSTSTGESVAQTALDYGILRLRFSADGRWLITQQADTIVVREVPSLRQVAARDFPTQPVYAVADQLVICGEGKLTRWSLPALAPVGTPHPLPAAALNSSSNTCELAMAGTTVAARQESAAEVEVAGRTVNAPRSPGELAVDAEGRYLVTSDNVDHVTATITDLRTGKSLRVGPLERPSGVLNSGEHIQIGDHVYIARQDAILEMDPQGLRLVRTLPLPGSPLSVNARAKLVVKQPFDAHTISVVSLDPAVWTRTLCTLALHADFTPEERATLPDGAHSVHPCAVQGS</sequence>
<comment type="caution">
    <text evidence="2">The sequence shown here is derived from an EMBL/GenBank/DDBJ whole genome shotgun (WGS) entry which is preliminary data.</text>
</comment>
<dbReference type="InterPro" id="IPR009003">
    <property type="entry name" value="Peptidase_S1_PA"/>
</dbReference>
<organism evidence="2 3">
    <name type="scientific">Nonomuraea cypriaca</name>
    <dbReference type="NCBI Taxonomy" id="1187855"/>
    <lineage>
        <taxon>Bacteria</taxon>
        <taxon>Bacillati</taxon>
        <taxon>Actinomycetota</taxon>
        <taxon>Actinomycetes</taxon>
        <taxon>Streptosporangiales</taxon>
        <taxon>Streptosporangiaceae</taxon>
        <taxon>Nonomuraea</taxon>
    </lineage>
</organism>
<dbReference type="Gene3D" id="2.40.10.120">
    <property type="match status" value="1"/>
</dbReference>
<gene>
    <name evidence="2" type="ORF">ITP53_28710</name>
</gene>
<keyword evidence="3" id="KW-1185">Reference proteome</keyword>
<dbReference type="EMBL" id="JADOGI010000097">
    <property type="protein sequence ID" value="MBF8189645.1"/>
    <property type="molecule type" value="Genomic_DNA"/>
</dbReference>
<dbReference type="Pfam" id="PF20703">
    <property type="entry name" value="nSTAND1"/>
    <property type="match status" value="2"/>
</dbReference>
<dbReference type="InterPro" id="IPR011047">
    <property type="entry name" value="Quinoprotein_ADH-like_sf"/>
</dbReference>
<name>A0A931ADK2_9ACTN</name>
<dbReference type="SUPFAM" id="SSF50998">
    <property type="entry name" value="Quinoprotein alcohol dehydrogenase-like"/>
    <property type="match status" value="1"/>
</dbReference>
<feature type="domain" description="Novel STAND NTPase 1" evidence="1">
    <location>
        <begin position="215"/>
        <end position="287"/>
    </location>
</feature>
<dbReference type="InterPro" id="IPR011044">
    <property type="entry name" value="Quino_amine_DH_bsu"/>
</dbReference>
<reference evidence="2" key="1">
    <citation type="submission" date="2020-11" db="EMBL/GenBank/DDBJ databases">
        <title>Whole-genome analyses of Nonomuraea sp. K274.</title>
        <authorList>
            <person name="Veyisoglu A."/>
        </authorList>
    </citation>
    <scope>NUCLEOTIDE SEQUENCE</scope>
    <source>
        <strain evidence="2">K274</strain>
    </source>
</reference>
<protein>
    <submittedName>
        <fullName evidence="2">Trypsin-like peptidase domain-containing protein</fullName>
    </submittedName>
</protein>
<evidence type="ECO:0000313" key="3">
    <source>
        <dbReference type="Proteomes" id="UP000605361"/>
    </source>
</evidence>